<dbReference type="AlphaFoldDB" id="A0AAD5VJM8"/>
<evidence type="ECO:0000313" key="2">
    <source>
        <dbReference type="EMBL" id="KAJ3560142.1"/>
    </source>
</evidence>
<feature type="domain" description="F-box" evidence="1">
    <location>
        <begin position="76"/>
        <end position="130"/>
    </location>
</feature>
<proteinExistence type="predicted"/>
<keyword evidence="3" id="KW-1185">Reference proteome</keyword>
<sequence>MTLPHAISKSLLRASYPPTNKRVSALRVLLAEALAREQVLEADILRLCDLSRKLSRERQGLAVVIEQYQNLVSPMNRLPDDILQEIFNHSLPMAHNAIMSVQQAPLLLGRVCSRWRVVAYSTPQLWTSIRIVASHSGPFKNPEERSRVRLEAVTSWLSRSCTLPLSISLVDNNRTVLYEGASHPTQPYPLELDVILPHLHRWKSFYLQVQSVGWMAKFLRHIEFDNAPCLQHIAIDYALTFWRDECSSLKSLAIVFLSADPWSYWPQPLQGIFSPPRDSPVILHNVQTLALTVRPGRAPVYQIFEGLSVPSLKRLVYHHRDKPGKFYNPQANYPVHGAFNQERVLRSLLSTLDKLASPLEELDLWLDYFEEQNLLRILRDIPGLRRLSLGGFVVQDTCPRVMPLGDSLLERFIPANKEYRLPLERNNDEEYHLLCPNLETVSFLSVTFSNHTMLKFLRSRTLLIDQVPVSRLRKVMRTFDNESSLDNAGLIDVKSQIRLLGEETGIRVDLHYKLKVTSTEHLKPPLRALLSCTMTRHLTLRPLACHSTQFIDSQRDILFWLLYI</sequence>
<evidence type="ECO:0000313" key="3">
    <source>
        <dbReference type="Proteomes" id="UP001213000"/>
    </source>
</evidence>
<name>A0AAD5VJM8_9AGAR</name>
<gene>
    <name evidence="2" type="ORF">NP233_g11026</name>
</gene>
<evidence type="ECO:0000259" key="1">
    <source>
        <dbReference type="Pfam" id="PF12937"/>
    </source>
</evidence>
<dbReference type="Pfam" id="PF12937">
    <property type="entry name" value="F-box-like"/>
    <property type="match status" value="1"/>
</dbReference>
<reference evidence="2" key="1">
    <citation type="submission" date="2022-07" db="EMBL/GenBank/DDBJ databases">
        <title>Genome Sequence of Leucocoprinus birnbaumii.</title>
        <authorList>
            <person name="Buettner E."/>
        </authorList>
    </citation>
    <scope>NUCLEOTIDE SEQUENCE</scope>
    <source>
        <strain evidence="2">VT141</strain>
    </source>
</reference>
<comment type="caution">
    <text evidence="2">The sequence shown here is derived from an EMBL/GenBank/DDBJ whole genome shotgun (WGS) entry which is preliminary data.</text>
</comment>
<dbReference type="SUPFAM" id="SSF81383">
    <property type="entry name" value="F-box domain"/>
    <property type="match status" value="1"/>
</dbReference>
<dbReference type="EMBL" id="JANIEX010001230">
    <property type="protein sequence ID" value="KAJ3560142.1"/>
    <property type="molecule type" value="Genomic_DNA"/>
</dbReference>
<dbReference type="Gene3D" id="1.20.1280.50">
    <property type="match status" value="1"/>
</dbReference>
<organism evidence="2 3">
    <name type="scientific">Leucocoprinus birnbaumii</name>
    <dbReference type="NCBI Taxonomy" id="56174"/>
    <lineage>
        <taxon>Eukaryota</taxon>
        <taxon>Fungi</taxon>
        <taxon>Dikarya</taxon>
        <taxon>Basidiomycota</taxon>
        <taxon>Agaricomycotina</taxon>
        <taxon>Agaricomycetes</taxon>
        <taxon>Agaricomycetidae</taxon>
        <taxon>Agaricales</taxon>
        <taxon>Agaricineae</taxon>
        <taxon>Agaricaceae</taxon>
        <taxon>Leucocoprinus</taxon>
    </lineage>
</organism>
<accession>A0AAD5VJM8</accession>
<dbReference type="InterPro" id="IPR001810">
    <property type="entry name" value="F-box_dom"/>
</dbReference>
<protein>
    <recommendedName>
        <fullName evidence="1">F-box domain-containing protein</fullName>
    </recommendedName>
</protein>
<dbReference type="InterPro" id="IPR036047">
    <property type="entry name" value="F-box-like_dom_sf"/>
</dbReference>
<dbReference type="Proteomes" id="UP001213000">
    <property type="component" value="Unassembled WGS sequence"/>
</dbReference>